<evidence type="ECO:0000313" key="3">
    <source>
        <dbReference type="Proteomes" id="UP000319818"/>
    </source>
</evidence>
<comment type="caution">
    <text evidence="2">The sequence shown here is derived from an EMBL/GenBank/DDBJ whole genome shotgun (WGS) entry which is preliminary data.</text>
</comment>
<sequence length="43" mass="4672">MPPTSPDDDHPQPAEEREPHPPTDSGEDERSAAEREAAEFGGE</sequence>
<evidence type="ECO:0000313" key="2">
    <source>
        <dbReference type="EMBL" id="TQM44086.1"/>
    </source>
</evidence>
<reference evidence="2 3" key="1">
    <citation type="submission" date="2019-06" db="EMBL/GenBank/DDBJ databases">
        <title>Sequencing the genomes of 1000 actinobacteria strains.</title>
        <authorList>
            <person name="Klenk H.-P."/>
        </authorList>
    </citation>
    <scope>NUCLEOTIDE SEQUENCE [LARGE SCALE GENOMIC DNA]</scope>
    <source>
        <strain evidence="2 3">DSM 45511</strain>
    </source>
</reference>
<dbReference type="RefSeq" id="WP_281290382.1">
    <property type="nucleotide sequence ID" value="NZ_VFPH01000001.1"/>
</dbReference>
<dbReference type="Proteomes" id="UP000319818">
    <property type="component" value="Unassembled WGS sequence"/>
</dbReference>
<organism evidence="2 3">
    <name type="scientific">Pseudonocardia cypriaca</name>
    <dbReference type="NCBI Taxonomy" id="882449"/>
    <lineage>
        <taxon>Bacteria</taxon>
        <taxon>Bacillati</taxon>
        <taxon>Actinomycetota</taxon>
        <taxon>Actinomycetes</taxon>
        <taxon>Pseudonocardiales</taxon>
        <taxon>Pseudonocardiaceae</taxon>
        <taxon>Pseudonocardia</taxon>
    </lineage>
</organism>
<feature type="region of interest" description="Disordered" evidence="1">
    <location>
        <begin position="1"/>
        <end position="43"/>
    </location>
</feature>
<proteinExistence type="predicted"/>
<feature type="compositionally biased region" description="Basic and acidic residues" evidence="1">
    <location>
        <begin position="28"/>
        <end position="43"/>
    </location>
</feature>
<accession>A0A543GDF2</accession>
<protein>
    <submittedName>
        <fullName evidence="2">Uncharacterized protein</fullName>
    </submittedName>
</protein>
<gene>
    <name evidence="2" type="ORF">FB388_1447</name>
</gene>
<dbReference type="AlphaFoldDB" id="A0A543GDF2"/>
<feature type="compositionally biased region" description="Basic and acidic residues" evidence="1">
    <location>
        <begin position="7"/>
        <end position="21"/>
    </location>
</feature>
<keyword evidence="3" id="KW-1185">Reference proteome</keyword>
<evidence type="ECO:0000256" key="1">
    <source>
        <dbReference type="SAM" id="MobiDB-lite"/>
    </source>
</evidence>
<name>A0A543GDF2_9PSEU</name>
<dbReference type="EMBL" id="VFPH01000001">
    <property type="protein sequence ID" value="TQM44086.1"/>
    <property type="molecule type" value="Genomic_DNA"/>
</dbReference>